<dbReference type="CDD" id="cd17325">
    <property type="entry name" value="MFS_MdtG_SLC18_like"/>
    <property type="match status" value="1"/>
</dbReference>
<evidence type="ECO:0000256" key="2">
    <source>
        <dbReference type="SAM" id="Phobius"/>
    </source>
</evidence>
<feature type="transmembrane region" description="Helical" evidence="2">
    <location>
        <begin position="136"/>
        <end position="155"/>
    </location>
</feature>
<dbReference type="AlphaFoldDB" id="A0A1I1LDW0"/>
<dbReference type="PROSITE" id="PS50850">
    <property type="entry name" value="MFS"/>
    <property type="match status" value="1"/>
</dbReference>
<keyword evidence="2" id="KW-0812">Transmembrane</keyword>
<dbReference type="InterPro" id="IPR011701">
    <property type="entry name" value="MFS"/>
</dbReference>
<name>A0A1I1LDW0_NATHA</name>
<feature type="transmembrane region" description="Helical" evidence="2">
    <location>
        <begin position="204"/>
        <end position="227"/>
    </location>
</feature>
<feature type="transmembrane region" description="Helical" evidence="2">
    <location>
        <begin position="444"/>
        <end position="464"/>
    </location>
</feature>
<feature type="transmembrane region" description="Helical" evidence="2">
    <location>
        <begin position="63"/>
        <end position="88"/>
    </location>
</feature>
<dbReference type="PANTHER" id="PTHR23518:SF2">
    <property type="entry name" value="MAJOR FACILITATOR SUPERFAMILY TRANSPORTER"/>
    <property type="match status" value="1"/>
</dbReference>
<dbReference type="PANTHER" id="PTHR23518">
    <property type="entry name" value="C-METHYLTRANSFERASE"/>
    <property type="match status" value="1"/>
</dbReference>
<evidence type="ECO:0000256" key="1">
    <source>
        <dbReference type="SAM" id="MobiDB-lite"/>
    </source>
</evidence>
<evidence type="ECO:0000259" key="3">
    <source>
        <dbReference type="PROSITE" id="PS50850"/>
    </source>
</evidence>
<dbReference type="SUPFAM" id="SSF103473">
    <property type="entry name" value="MFS general substrate transporter"/>
    <property type="match status" value="2"/>
</dbReference>
<dbReference type="OrthoDB" id="117970at2157"/>
<dbReference type="GO" id="GO:0022857">
    <property type="term" value="F:transmembrane transporter activity"/>
    <property type="evidence" value="ECO:0007669"/>
    <property type="project" value="InterPro"/>
</dbReference>
<gene>
    <name evidence="4" type="ORF">SAMN05444422_1168</name>
</gene>
<feature type="transmembrane region" description="Helical" evidence="2">
    <location>
        <begin position="239"/>
        <end position="259"/>
    </location>
</feature>
<feature type="region of interest" description="Disordered" evidence="1">
    <location>
        <begin position="1"/>
        <end position="30"/>
    </location>
</feature>
<reference evidence="5" key="1">
    <citation type="submission" date="2016-10" db="EMBL/GenBank/DDBJ databases">
        <authorList>
            <person name="Varghese N."/>
            <person name="Submissions S."/>
        </authorList>
    </citation>
    <scope>NUCLEOTIDE SEQUENCE [LARGE SCALE GENOMIC DNA]</scope>
    <source>
        <strain evidence="5">DSM 13078</strain>
    </source>
</reference>
<feature type="domain" description="Major facilitator superfamily (MFS) profile" evidence="3">
    <location>
        <begin position="62"/>
        <end position="468"/>
    </location>
</feature>
<accession>A0A1I1LDW0</accession>
<dbReference type="EMBL" id="FOKW01000016">
    <property type="protein sequence ID" value="SFC71191.1"/>
    <property type="molecule type" value="Genomic_DNA"/>
</dbReference>
<feature type="transmembrane region" description="Helical" evidence="2">
    <location>
        <begin position="324"/>
        <end position="344"/>
    </location>
</feature>
<feature type="transmembrane region" description="Helical" evidence="2">
    <location>
        <begin position="161"/>
        <end position="183"/>
    </location>
</feature>
<feature type="transmembrane region" description="Helical" evidence="2">
    <location>
        <begin position="94"/>
        <end position="116"/>
    </location>
</feature>
<keyword evidence="2" id="KW-1133">Transmembrane helix</keyword>
<keyword evidence="5" id="KW-1185">Reference proteome</keyword>
<protein>
    <submittedName>
        <fullName evidence="4">Predicted arabinose efflux permease, MFS family</fullName>
    </submittedName>
</protein>
<feature type="transmembrane region" description="Helical" evidence="2">
    <location>
        <begin position="416"/>
        <end position="438"/>
    </location>
</feature>
<evidence type="ECO:0000313" key="5">
    <source>
        <dbReference type="Proteomes" id="UP000199161"/>
    </source>
</evidence>
<dbReference type="Proteomes" id="UP000199161">
    <property type="component" value="Unassembled WGS sequence"/>
</dbReference>
<evidence type="ECO:0000313" key="4">
    <source>
        <dbReference type="EMBL" id="SFC71191.1"/>
    </source>
</evidence>
<proteinExistence type="predicted"/>
<dbReference type="InterPro" id="IPR020846">
    <property type="entry name" value="MFS_dom"/>
</dbReference>
<dbReference type="RefSeq" id="WP_089789852.1">
    <property type="nucleotide sequence ID" value="NZ_FOKW01000016.1"/>
</dbReference>
<dbReference type="Pfam" id="PF07690">
    <property type="entry name" value="MFS_1"/>
    <property type="match status" value="1"/>
</dbReference>
<dbReference type="InterPro" id="IPR036259">
    <property type="entry name" value="MFS_trans_sf"/>
</dbReference>
<organism evidence="4 5">
    <name type="scientific">Natronobacterium haloterrestre</name>
    <name type="common">Halobiforma haloterrestris</name>
    <dbReference type="NCBI Taxonomy" id="148448"/>
    <lineage>
        <taxon>Archaea</taxon>
        <taxon>Methanobacteriati</taxon>
        <taxon>Methanobacteriota</taxon>
        <taxon>Stenosarchaea group</taxon>
        <taxon>Halobacteria</taxon>
        <taxon>Halobacteriales</taxon>
        <taxon>Natrialbaceae</taxon>
        <taxon>Natronobacterium</taxon>
    </lineage>
</organism>
<keyword evidence="2" id="KW-0472">Membrane</keyword>
<sequence length="475" mass="49035">MADTPVTNTNTNTNEPGERTERESTSAGRLSGLDRCHRRFRRGSVADGGQGRLASRLGVKPQVLVLALARMAEAVGNSFLIVVLPLFIASDFVGGGSFGLAEVTITGIVLALFGFVNSPLQPITGRLSDRTGRRKVFLLAGLGLLSVSSLGYAMASTYWHLLALRVLQGVAGALIVPTSIALVNDFATDDDRGGNMGIYNAFRLVGFGVGPIGAGAVLAAGPYSLAFGEVGVNFTGFEAAFSFAAVTAVIGASLVLLFVCDPAIDSAGSEPEAAADGFVVFDRTGGNLFDPVFALGAVSFLMAVGIAMFATLGDVINARLEQGARMFGLQFAAFVFAHIVLQVPIGRATDFYGRKLFLVAGAVLLIPTTAVQGFILDSWVMFGARFAQGAAGAMVFTPALALAGDLAPEDGSGSTLSVLTMAFGLGIAVGPLLSGVLVRFGFPVPFVVGAALASIGVVLVATQVEDVVSPQRRPF</sequence>
<feature type="transmembrane region" description="Helical" evidence="2">
    <location>
        <begin position="356"/>
        <end position="376"/>
    </location>
</feature>
<feature type="transmembrane region" description="Helical" evidence="2">
    <location>
        <begin position="292"/>
        <end position="312"/>
    </location>
</feature>
<dbReference type="Gene3D" id="1.20.1250.20">
    <property type="entry name" value="MFS general substrate transporter like domains"/>
    <property type="match status" value="2"/>
</dbReference>